<keyword evidence="1" id="KW-1185">Reference proteome</keyword>
<evidence type="ECO:0000313" key="2">
    <source>
        <dbReference type="WBParaSite" id="HCON_00018860-00001"/>
    </source>
</evidence>
<name>A0A7I4XW49_HAECO</name>
<dbReference type="Proteomes" id="UP000025227">
    <property type="component" value="Unplaced"/>
</dbReference>
<reference evidence="2" key="1">
    <citation type="submission" date="2020-12" db="UniProtKB">
        <authorList>
            <consortium name="WormBaseParasite"/>
        </authorList>
    </citation>
    <scope>IDENTIFICATION</scope>
    <source>
        <strain evidence="2">MHco3</strain>
    </source>
</reference>
<evidence type="ECO:0000313" key="1">
    <source>
        <dbReference type="Proteomes" id="UP000025227"/>
    </source>
</evidence>
<accession>A0A7I4XW49</accession>
<dbReference type="OMA" id="RFHEETE"/>
<organism evidence="1 2">
    <name type="scientific">Haemonchus contortus</name>
    <name type="common">Barber pole worm</name>
    <dbReference type="NCBI Taxonomy" id="6289"/>
    <lineage>
        <taxon>Eukaryota</taxon>
        <taxon>Metazoa</taxon>
        <taxon>Ecdysozoa</taxon>
        <taxon>Nematoda</taxon>
        <taxon>Chromadorea</taxon>
        <taxon>Rhabditida</taxon>
        <taxon>Rhabditina</taxon>
        <taxon>Rhabditomorpha</taxon>
        <taxon>Strongyloidea</taxon>
        <taxon>Trichostrongylidae</taxon>
        <taxon>Haemonchus</taxon>
    </lineage>
</organism>
<dbReference type="WBParaSite" id="HCON_00018860-00001">
    <property type="protein sequence ID" value="HCON_00018860-00001"/>
    <property type="gene ID" value="HCON_00018860"/>
</dbReference>
<dbReference type="AlphaFoldDB" id="A0A7I4XW49"/>
<dbReference type="OrthoDB" id="410104at2759"/>
<proteinExistence type="predicted"/>
<protein>
    <submittedName>
        <fullName evidence="2">1-acyl-sn-glycerol-3-phosphate acyltransferase</fullName>
    </submittedName>
</protein>
<sequence length="116" mass="13007">MRADIVGVCETRRARAVSAKWRSGEVILLGDGGDNVFRIGRVGFIMKANMAPYVISCDIQSPRVAVPKIKLQKLGNRTLKIVQDYVPAASPEDDEFERFHEETERALKLKTTFTIV</sequence>